<evidence type="ECO:0000256" key="1">
    <source>
        <dbReference type="ARBA" id="ARBA00010537"/>
    </source>
</evidence>
<protein>
    <recommendedName>
        <fullName evidence="7">Large ribosomal subunit protein uL11</fullName>
    </recommendedName>
</protein>
<feature type="domain" description="Large ribosomal subunit protein uL11 N-terminal" evidence="11">
    <location>
        <begin position="11"/>
        <end position="68"/>
    </location>
</feature>
<dbReference type="InterPro" id="IPR020783">
    <property type="entry name" value="Ribosomal_uL11_C"/>
</dbReference>
<keyword evidence="2 7" id="KW-0488">Methylation</keyword>
<dbReference type="RefSeq" id="WP_092047296.1">
    <property type="nucleotide sequence ID" value="NZ_FOQD01000001.1"/>
</dbReference>
<evidence type="ECO:0000256" key="9">
    <source>
        <dbReference type="RuleBase" id="RU003979"/>
    </source>
</evidence>
<evidence type="ECO:0000256" key="6">
    <source>
        <dbReference type="ARBA" id="ARBA00023274"/>
    </source>
</evidence>
<sequence length="144" mass="15313">MAKKKQVVAEIKVQITGGQATPAPPVGTALGPHGVNIGQFVSQFNERTRDMMGTTIPVIITVYNDRSFEFILKSPPAAVLLKQAAQVAKGAANPRTEKIGTVTQAQVKDIAQKKIQDLNTTNLDQAMKVIAGTARSMGITVLDS</sequence>
<organism evidence="12 13">
    <name type="scientific">Planctomicrobium piriforme</name>
    <dbReference type="NCBI Taxonomy" id="1576369"/>
    <lineage>
        <taxon>Bacteria</taxon>
        <taxon>Pseudomonadati</taxon>
        <taxon>Planctomycetota</taxon>
        <taxon>Planctomycetia</taxon>
        <taxon>Planctomycetales</taxon>
        <taxon>Planctomycetaceae</taxon>
        <taxon>Planctomicrobium</taxon>
    </lineage>
</organism>
<evidence type="ECO:0000259" key="10">
    <source>
        <dbReference type="Pfam" id="PF00298"/>
    </source>
</evidence>
<dbReference type="FunFam" id="1.10.10.250:FF:000001">
    <property type="entry name" value="50S ribosomal protein L11"/>
    <property type="match status" value="1"/>
</dbReference>
<dbReference type="SUPFAM" id="SSF46906">
    <property type="entry name" value="Ribosomal protein L11, C-terminal domain"/>
    <property type="match status" value="1"/>
</dbReference>
<evidence type="ECO:0000313" key="13">
    <source>
        <dbReference type="Proteomes" id="UP000199518"/>
    </source>
</evidence>
<evidence type="ECO:0000256" key="4">
    <source>
        <dbReference type="ARBA" id="ARBA00022884"/>
    </source>
</evidence>
<comment type="subunit">
    <text evidence="7">Part of the ribosomal stalk of the 50S ribosomal subunit. Interacts with L10 and the large rRNA to form the base of the stalk. L10 forms an elongated spine to which L12 dimers bind in a sequential fashion forming a multimeric L10(L12)X complex.</text>
</comment>
<keyword evidence="6 7" id="KW-0687">Ribonucleoprotein</keyword>
<dbReference type="GO" id="GO:0022625">
    <property type="term" value="C:cytosolic large ribosomal subunit"/>
    <property type="evidence" value="ECO:0007669"/>
    <property type="project" value="TreeGrafter"/>
</dbReference>
<keyword evidence="3 7" id="KW-0699">rRNA-binding</keyword>
<dbReference type="GO" id="GO:0070180">
    <property type="term" value="F:large ribosomal subunit rRNA binding"/>
    <property type="evidence" value="ECO:0007669"/>
    <property type="project" value="UniProtKB-UniRule"/>
</dbReference>
<dbReference type="SMART" id="SM00649">
    <property type="entry name" value="RL11"/>
    <property type="match status" value="1"/>
</dbReference>
<evidence type="ECO:0000256" key="3">
    <source>
        <dbReference type="ARBA" id="ARBA00022730"/>
    </source>
</evidence>
<dbReference type="OrthoDB" id="9802408at2"/>
<evidence type="ECO:0000256" key="5">
    <source>
        <dbReference type="ARBA" id="ARBA00022980"/>
    </source>
</evidence>
<dbReference type="GO" id="GO:0003735">
    <property type="term" value="F:structural constituent of ribosome"/>
    <property type="evidence" value="ECO:0007669"/>
    <property type="project" value="InterPro"/>
</dbReference>
<dbReference type="STRING" id="1576369.SAMN05421753_101315"/>
<dbReference type="InterPro" id="IPR020785">
    <property type="entry name" value="Ribosomal_uL11_CS"/>
</dbReference>
<dbReference type="InterPro" id="IPR006519">
    <property type="entry name" value="Ribosomal_uL11_bac-typ"/>
</dbReference>
<reference evidence="13" key="1">
    <citation type="submission" date="2016-10" db="EMBL/GenBank/DDBJ databases">
        <authorList>
            <person name="Varghese N."/>
            <person name="Submissions S."/>
        </authorList>
    </citation>
    <scope>NUCLEOTIDE SEQUENCE [LARGE SCALE GENOMIC DNA]</scope>
    <source>
        <strain evidence="13">DSM 26348</strain>
    </source>
</reference>
<keyword evidence="13" id="KW-1185">Reference proteome</keyword>
<dbReference type="InterPro" id="IPR020784">
    <property type="entry name" value="Ribosomal_uL11_N"/>
</dbReference>
<evidence type="ECO:0000256" key="8">
    <source>
        <dbReference type="RuleBase" id="RU003978"/>
    </source>
</evidence>
<comment type="PTM">
    <text evidence="7 9">One or more lysine residues are methylated.</text>
</comment>
<evidence type="ECO:0000256" key="7">
    <source>
        <dbReference type="HAMAP-Rule" id="MF_00736"/>
    </source>
</evidence>
<dbReference type="SUPFAM" id="SSF54747">
    <property type="entry name" value="Ribosomal L11/L12e N-terminal domain"/>
    <property type="match status" value="1"/>
</dbReference>
<dbReference type="EMBL" id="FOQD01000001">
    <property type="protein sequence ID" value="SFH58854.1"/>
    <property type="molecule type" value="Genomic_DNA"/>
</dbReference>
<gene>
    <name evidence="7" type="primary">rplK</name>
    <name evidence="12" type="ORF">SAMN05421753_101315</name>
</gene>
<feature type="domain" description="Large ribosomal subunit protein uL11 C-terminal" evidence="10">
    <location>
        <begin position="73"/>
        <end position="141"/>
    </location>
</feature>
<dbReference type="FunFam" id="3.30.1550.10:FF:000006">
    <property type="entry name" value="50S ribosomal protein L11"/>
    <property type="match status" value="1"/>
</dbReference>
<accession>A0A1I3B9A4</accession>
<dbReference type="GO" id="GO:0006412">
    <property type="term" value="P:translation"/>
    <property type="evidence" value="ECO:0007669"/>
    <property type="project" value="UniProtKB-UniRule"/>
</dbReference>
<name>A0A1I3B9A4_9PLAN</name>
<dbReference type="Gene3D" id="1.10.10.250">
    <property type="entry name" value="Ribosomal protein L11, C-terminal domain"/>
    <property type="match status" value="1"/>
</dbReference>
<dbReference type="CDD" id="cd00349">
    <property type="entry name" value="Ribosomal_L11"/>
    <property type="match status" value="1"/>
</dbReference>
<dbReference type="Pfam" id="PF03946">
    <property type="entry name" value="Ribosomal_L11_N"/>
    <property type="match status" value="1"/>
</dbReference>
<evidence type="ECO:0000256" key="2">
    <source>
        <dbReference type="ARBA" id="ARBA00022481"/>
    </source>
</evidence>
<dbReference type="Proteomes" id="UP000199518">
    <property type="component" value="Unassembled WGS sequence"/>
</dbReference>
<proteinExistence type="inferred from homology"/>
<dbReference type="Pfam" id="PF00298">
    <property type="entry name" value="Ribosomal_L11"/>
    <property type="match status" value="1"/>
</dbReference>
<evidence type="ECO:0000313" key="12">
    <source>
        <dbReference type="EMBL" id="SFH58854.1"/>
    </source>
</evidence>
<evidence type="ECO:0000259" key="11">
    <source>
        <dbReference type="Pfam" id="PF03946"/>
    </source>
</evidence>
<comment type="similarity">
    <text evidence="1 7 8">Belongs to the universal ribosomal protein uL11 family.</text>
</comment>
<dbReference type="AlphaFoldDB" id="A0A1I3B9A4"/>
<dbReference type="InterPro" id="IPR000911">
    <property type="entry name" value="Ribosomal_uL11"/>
</dbReference>
<dbReference type="PANTHER" id="PTHR11661">
    <property type="entry name" value="60S RIBOSOMAL PROTEIN L12"/>
    <property type="match status" value="1"/>
</dbReference>
<dbReference type="Gene3D" id="3.30.1550.10">
    <property type="entry name" value="Ribosomal protein L11/L12, N-terminal domain"/>
    <property type="match status" value="1"/>
</dbReference>
<comment type="function">
    <text evidence="7 9">Forms part of the ribosomal stalk which helps the ribosome interact with GTP-bound translation factors.</text>
</comment>
<dbReference type="InterPro" id="IPR036796">
    <property type="entry name" value="Ribosomal_uL11_N_sf"/>
</dbReference>
<dbReference type="PROSITE" id="PS00359">
    <property type="entry name" value="RIBOSOMAL_L11"/>
    <property type="match status" value="1"/>
</dbReference>
<keyword evidence="5 7" id="KW-0689">Ribosomal protein</keyword>
<dbReference type="InterPro" id="IPR036769">
    <property type="entry name" value="Ribosomal_uL11_C_sf"/>
</dbReference>
<dbReference type="HAMAP" id="MF_00736">
    <property type="entry name" value="Ribosomal_uL11"/>
    <property type="match status" value="1"/>
</dbReference>
<dbReference type="NCBIfam" id="TIGR01632">
    <property type="entry name" value="L11_bact"/>
    <property type="match status" value="1"/>
</dbReference>
<keyword evidence="4 7" id="KW-0694">RNA-binding</keyword>
<dbReference type="PANTHER" id="PTHR11661:SF1">
    <property type="entry name" value="LARGE RIBOSOMAL SUBUNIT PROTEIN UL11M"/>
    <property type="match status" value="1"/>
</dbReference>